<keyword evidence="2" id="KW-1185">Reference proteome</keyword>
<evidence type="ECO:0000313" key="2">
    <source>
        <dbReference type="Proteomes" id="UP000253689"/>
    </source>
</evidence>
<accession>A0A345DSH4</accession>
<gene>
    <name evidence="1" type="ORF">SDAV_002232</name>
</gene>
<dbReference type="KEGG" id="sphh:SDAV_002232"/>
<dbReference type="RefSeq" id="WP_114565551.1">
    <property type="nucleotide sequence ID" value="NZ_CP031088.1"/>
</dbReference>
<reference evidence="2" key="1">
    <citation type="submission" date="2018-07" db="EMBL/GenBank/DDBJ databases">
        <title>Complete Genome Sequence of Spiroplasma phoeniceum.</title>
        <authorList>
            <person name="Davis R.E."/>
            <person name="Shao J.Y."/>
            <person name="Zhao Y."/>
            <person name="Silver A."/>
            <person name="Stump z."/>
            <person name="Gasparich G."/>
        </authorList>
    </citation>
    <scope>NUCLEOTIDE SEQUENCE [LARGE SCALE GENOMIC DNA]</scope>
    <source>
        <strain evidence="2">P40</strain>
    </source>
</reference>
<organism evidence="1 2">
    <name type="scientific">Spiroplasma phoeniceum P40</name>
    <dbReference type="NCBI Taxonomy" id="1276259"/>
    <lineage>
        <taxon>Bacteria</taxon>
        <taxon>Bacillati</taxon>
        <taxon>Mycoplasmatota</taxon>
        <taxon>Mollicutes</taxon>
        <taxon>Entomoplasmatales</taxon>
        <taxon>Spiroplasmataceae</taxon>
        <taxon>Spiroplasma</taxon>
    </lineage>
</organism>
<dbReference type="EMBL" id="CP031088">
    <property type="protein sequence ID" value="AXF97165.1"/>
    <property type="molecule type" value="Genomic_DNA"/>
</dbReference>
<evidence type="ECO:0000313" key="1">
    <source>
        <dbReference type="EMBL" id="AXF97165.1"/>
    </source>
</evidence>
<protein>
    <submittedName>
        <fullName evidence="1">Uncharacterized protein</fullName>
    </submittedName>
</protein>
<name>A0A345DSH4_9MOLU</name>
<dbReference type="Proteomes" id="UP000253689">
    <property type="component" value="Chromosome"/>
</dbReference>
<proteinExistence type="predicted"/>
<sequence>MEKYSYRKELIEGAKFFDPTEFWWKNINKYWFSFIAVWSDYADTIQGKDDAVQILVGVEINKNDVPTEIYILEEQSISTTEFKDMTKKVSSMANKVNDWSLKYHKLKEDLKYRIGHDARTVGDFVREKLIINNNWDEKSLENSISRILVTGEKGWKIVDRHFTIKRLLSSGRIYFSKNLTVTKNINGEYIVTKKYGYLYDKLYKCLNYEKTNIRDERRGWKKLDAINAFECTLSFFIFNLVDLKINKKAVYLI</sequence>
<dbReference type="AlphaFoldDB" id="A0A345DSH4"/>